<evidence type="ECO:0000256" key="1">
    <source>
        <dbReference type="ARBA" id="ARBA00022801"/>
    </source>
</evidence>
<evidence type="ECO:0000259" key="3">
    <source>
        <dbReference type="SMART" id="SM00331"/>
    </source>
</evidence>
<feature type="domain" description="PPM-type phosphatase" evidence="3">
    <location>
        <begin position="205"/>
        <end position="419"/>
    </location>
</feature>
<feature type="coiled-coil region" evidence="2">
    <location>
        <begin position="160"/>
        <end position="187"/>
    </location>
</feature>
<proteinExistence type="predicted"/>
<dbReference type="Pfam" id="PF07228">
    <property type="entry name" value="SpoIIE"/>
    <property type="match status" value="1"/>
</dbReference>
<dbReference type="SMART" id="SM00331">
    <property type="entry name" value="PP2C_SIG"/>
    <property type="match status" value="1"/>
</dbReference>
<protein>
    <recommendedName>
        <fullName evidence="3">PPM-type phosphatase domain-containing protein</fullName>
    </recommendedName>
</protein>
<dbReference type="PANTHER" id="PTHR43156:SF2">
    <property type="entry name" value="STAGE II SPORULATION PROTEIN E"/>
    <property type="match status" value="1"/>
</dbReference>
<evidence type="ECO:0000313" key="5">
    <source>
        <dbReference type="Proteomes" id="UP001499987"/>
    </source>
</evidence>
<reference evidence="4 5" key="1">
    <citation type="journal article" date="2019" name="Int. J. Syst. Evol. Microbiol.">
        <title>The Global Catalogue of Microorganisms (GCM) 10K type strain sequencing project: providing services to taxonomists for standard genome sequencing and annotation.</title>
        <authorList>
            <consortium name="The Broad Institute Genomics Platform"/>
            <consortium name="The Broad Institute Genome Sequencing Center for Infectious Disease"/>
            <person name="Wu L."/>
            <person name="Ma J."/>
        </authorList>
    </citation>
    <scope>NUCLEOTIDE SEQUENCE [LARGE SCALE GENOMIC DNA]</scope>
    <source>
        <strain evidence="4 5">JCM 13002</strain>
    </source>
</reference>
<keyword evidence="5" id="KW-1185">Reference proteome</keyword>
<dbReference type="SUPFAM" id="SSF55785">
    <property type="entry name" value="PYP-like sensor domain (PAS domain)"/>
    <property type="match status" value="1"/>
</dbReference>
<organism evidence="4 5">
    <name type="scientific">Kitasatospora arboriphila</name>
    <dbReference type="NCBI Taxonomy" id="258052"/>
    <lineage>
        <taxon>Bacteria</taxon>
        <taxon>Bacillati</taxon>
        <taxon>Actinomycetota</taxon>
        <taxon>Actinomycetes</taxon>
        <taxon>Kitasatosporales</taxon>
        <taxon>Streptomycetaceae</taxon>
        <taxon>Kitasatospora</taxon>
    </lineage>
</organism>
<keyword evidence="1" id="KW-0378">Hydrolase</keyword>
<keyword evidence="2" id="KW-0175">Coiled coil</keyword>
<evidence type="ECO:0000313" key="4">
    <source>
        <dbReference type="EMBL" id="GAA1127035.1"/>
    </source>
</evidence>
<evidence type="ECO:0000256" key="2">
    <source>
        <dbReference type="SAM" id="Coils"/>
    </source>
</evidence>
<dbReference type="InterPro" id="IPR001932">
    <property type="entry name" value="PPM-type_phosphatase-like_dom"/>
</dbReference>
<dbReference type="CDD" id="cd00130">
    <property type="entry name" value="PAS"/>
    <property type="match status" value="1"/>
</dbReference>
<dbReference type="InterPro" id="IPR052016">
    <property type="entry name" value="Bact_Sigma-Reg"/>
</dbReference>
<accession>A0ABN1U8K1</accession>
<dbReference type="InterPro" id="IPR035965">
    <property type="entry name" value="PAS-like_dom_sf"/>
</dbReference>
<dbReference type="InterPro" id="IPR000014">
    <property type="entry name" value="PAS"/>
</dbReference>
<dbReference type="Gene3D" id="3.60.40.10">
    <property type="entry name" value="PPM-type phosphatase domain"/>
    <property type="match status" value="1"/>
</dbReference>
<dbReference type="Gene3D" id="3.30.450.20">
    <property type="entry name" value="PAS domain"/>
    <property type="match status" value="1"/>
</dbReference>
<dbReference type="EMBL" id="BAAALD010000166">
    <property type="protein sequence ID" value="GAA1127035.1"/>
    <property type="molecule type" value="Genomic_DNA"/>
</dbReference>
<name>A0ABN1U8K1_9ACTN</name>
<sequence>MDAPAVDYGAAFRATPSPMLVLTPGLVMADANEAYLRVSGRNRAELVGRLLFDVFPGDPAHGETTGAVPLRASLQRVITTRQSDSMPLQKYGVDHTDRPGVFEERYWSTLNTPVLGADGEVVAIVHRVEEVTALVRSILDGRGPADGTVLTGLTREAHMAADLLARAQELADLNEELRQAHAREREVALSLQRSLLPAVPPAHRSFAAVRYQPATRTLNVCGDWYDLVDLDRSLLGVAVGDVVGHGLEAAGIMGRLHSALNAALRATRQPAQALKTLARYAVTVEGALSTTAVQTVVDRSTRTVRYSSAGHPPPVLVHADGSVQVLDGATDPPLGAWENEIPRSEAAAGYRPGATLVLYTDGLIERRGEDIDVGLERLTASAARHRGLGPEALADAVLADLGADDGQGTDDIALVAVRL</sequence>
<dbReference type="RefSeq" id="WP_344628381.1">
    <property type="nucleotide sequence ID" value="NZ_BAAALD010000166.1"/>
</dbReference>
<dbReference type="InterPro" id="IPR013656">
    <property type="entry name" value="PAS_4"/>
</dbReference>
<dbReference type="PANTHER" id="PTHR43156">
    <property type="entry name" value="STAGE II SPORULATION PROTEIN E-RELATED"/>
    <property type="match status" value="1"/>
</dbReference>
<dbReference type="Pfam" id="PF08448">
    <property type="entry name" value="PAS_4"/>
    <property type="match status" value="1"/>
</dbReference>
<dbReference type="Proteomes" id="UP001499987">
    <property type="component" value="Unassembled WGS sequence"/>
</dbReference>
<dbReference type="InterPro" id="IPR036457">
    <property type="entry name" value="PPM-type-like_dom_sf"/>
</dbReference>
<comment type="caution">
    <text evidence="4">The sequence shown here is derived from an EMBL/GenBank/DDBJ whole genome shotgun (WGS) entry which is preliminary data.</text>
</comment>
<dbReference type="SUPFAM" id="SSF81606">
    <property type="entry name" value="PP2C-like"/>
    <property type="match status" value="1"/>
</dbReference>
<gene>
    <name evidence="4" type="ORF">GCM10009663_76430</name>
</gene>